<feature type="compositionally biased region" description="Low complexity" evidence="16">
    <location>
        <begin position="560"/>
        <end position="571"/>
    </location>
</feature>
<evidence type="ECO:0000256" key="16">
    <source>
        <dbReference type="SAM" id="MobiDB-lite"/>
    </source>
</evidence>
<dbReference type="PANTHER" id="PTHR22763:SF184">
    <property type="entry name" value="E3 UBIQUITIN-PROTEIN LIGASE SYNOVIOLIN"/>
    <property type="match status" value="1"/>
</dbReference>
<evidence type="ECO:0000256" key="14">
    <source>
        <dbReference type="ARBA" id="ARBA00023136"/>
    </source>
</evidence>
<feature type="region of interest" description="Disordered" evidence="16">
    <location>
        <begin position="491"/>
        <end position="571"/>
    </location>
</feature>
<dbReference type="GO" id="GO:0005789">
    <property type="term" value="C:endoplasmic reticulum membrane"/>
    <property type="evidence" value="ECO:0007669"/>
    <property type="project" value="UniProtKB-SubCell"/>
</dbReference>
<feature type="domain" description="RING-type" evidence="19">
    <location>
        <begin position="290"/>
        <end position="329"/>
    </location>
</feature>
<feature type="region of interest" description="Disordered" evidence="16">
    <location>
        <begin position="339"/>
        <end position="361"/>
    </location>
</feature>
<dbReference type="UniPathway" id="UPA00143"/>
<dbReference type="PANTHER" id="PTHR22763">
    <property type="entry name" value="RING ZINC FINGER PROTEIN"/>
    <property type="match status" value="1"/>
</dbReference>
<keyword evidence="12" id="KW-0862">Zinc</keyword>
<dbReference type="Gene3D" id="3.30.40.10">
    <property type="entry name" value="Zinc/RING finger domain, C3HC4 (zinc finger)"/>
    <property type="match status" value="1"/>
</dbReference>
<dbReference type="GO" id="GO:0008270">
    <property type="term" value="F:zinc ion binding"/>
    <property type="evidence" value="ECO:0007669"/>
    <property type="project" value="UniProtKB-KW"/>
</dbReference>
<evidence type="ECO:0000256" key="13">
    <source>
        <dbReference type="ARBA" id="ARBA00022989"/>
    </source>
</evidence>
<evidence type="ECO:0000256" key="17">
    <source>
        <dbReference type="SAM" id="Phobius"/>
    </source>
</evidence>
<evidence type="ECO:0000313" key="20">
    <source>
        <dbReference type="EMBL" id="KAF7272693.1"/>
    </source>
</evidence>
<keyword evidence="8" id="KW-0479">Metal-binding</keyword>
<evidence type="ECO:0000256" key="18">
    <source>
        <dbReference type="SAM" id="SignalP"/>
    </source>
</evidence>
<dbReference type="InterPro" id="IPR001841">
    <property type="entry name" value="Znf_RING"/>
</dbReference>
<comment type="catalytic activity">
    <reaction evidence="1">
        <text>S-ubiquitinyl-[E2 ubiquitin-conjugating enzyme]-L-cysteine + [acceptor protein]-L-lysine = [E2 ubiquitin-conjugating enzyme]-L-cysteine + N(6)-ubiquitinyl-[acceptor protein]-L-lysine.</text>
        <dbReference type="EC" id="2.3.2.27"/>
    </reaction>
</comment>
<reference evidence="20" key="1">
    <citation type="submission" date="2020-08" db="EMBL/GenBank/DDBJ databases">
        <title>Genome sequencing and assembly of the red palm weevil Rhynchophorus ferrugineus.</title>
        <authorList>
            <person name="Dias G.B."/>
            <person name="Bergman C.M."/>
            <person name="Manee M."/>
        </authorList>
    </citation>
    <scope>NUCLEOTIDE SEQUENCE</scope>
    <source>
        <strain evidence="20">AA-2017</strain>
        <tissue evidence="20">Whole larva</tissue>
    </source>
</reference>
<evidence type="ECO:0000259" key="19">
    <source>
        <dbReference type="PROSITE" id="PS50089"/>
    </source>
</evidence>
<comment type="similarity">
    <text evidence="4">Belongs to the HRD1 family.</text>
</comment>
<evidence type="ECO:0000256" key="1">
    <source>
        <dbReference type="ARBA" id="ARBA00000900"/>
    </source>
</evidence>
<feature type="compositionally biased region" description="Low complexity" evidence="16">
    <location>
        <begin position="398"/>
        <end position="410"/>
    </location>
</feature>
<dbReference type="SUPFAM" id="SSF57850">
    <property type="entry name" value="RING/U-box"/>
    <property type="match status" value="1"/>
</dbReference>
<feature type="compositionally biased region" description="Polar residues" evidence="16">
    <location>
        <begin position="533"/>
        <end position="548"/>
    </location>
</feature>
<evidence type="ECO:0000256" key="9">
    <source>
        <dbReference type="ARBA" id="ARBA00022771"/>
    </source>
</evidence>
<keyword evidence="21" id="KW-1185">Reference proteome</keyword>
<comment type="subcellular location">
    <subcellularLocation>
        <location evidence="2">Endoplasmic reticulum membrane</location>
        <topology evidence="2">Multi-pass membrane protein</topology>
    </subcellularLocation>
</comment>
<dbReference type="GO" id="GO:0036503">
    <property type="term" value="P:ERAD pathway"/>
    <property type="evidence" value="ECO:0007669"/>
    <property type="project" value="TreeGrafter"/>
</dbReference>
<evidence type="ECO:0000256" key="10">
    <source>
        <dbReference type="ARBA" id="ARBA00022786"/>
    </source>
</evidence>
<dbReference type="EC" id="2.3.2.27" evidence="5"/>
<dbReference type="PROSITE" id="PS50089">
    <property type="entry name" value="ZF_RING_2"/>
    <property type="match status" value="1"/>
</dbReference>
<feature type="transmembrane region" description="Helical" evidence="17">
    <location>
        <begin position="171"/>
        <end position="193"/>
    </location>
</feature>
<dbReference type="Proteomes" id="UP000625711">
    <property type="component" value="Unassembled WGS sequence"/>
</dbReference>
<sequence length="571" mass="64433">MRFLGISFVSFVLTSVVVANAYYQKKQFYPSVVYITKSNPSMAVLYIQAFIGVWILGKLMRKIFFGQLRTTEFEHLMERSWYAITETCLAFTVFRDDFTPKFVALFTLLLFLKSFHWLAEDRVDYMERSPVISWVFHVRILSLLLLLGALDMHFILHACQSTMSKGASVQLVFGFEYAVLITVVLNIGIKYALHSVDLNSETPWDNKAVFLLYTELVMGFIKVILYIAFVAIMVRIYTLPLFAFRPMYYTIRNFKKAFSDVILSRRAIHNMNTLYPDATPEELQAADNVCIICREEMVTASKKLPCNHIFHTSCLRSWFQRQQTCPTCRLNILRSPAPTAPTNNNIPAAQPQAAAAPPPNPVPNPYFNVFAAPGPNPFNQFNQANGEMPPQTPPPTPQGAAQPQAGSVPGQAPPPLILPPFPFPIPFMVPPPVPPANLGVLTDEELRQLEGNERRNIQARIQCLINIQTMLDAAVQMMQQYNVVTMHKLQPTTSSSSSNTEVPQESQTSESEAAATSSEDANREPARDKTNEPVINSMSESDVPSSTTPEEELRRRRLQRFLQAEQQQQPN</sequence>
<feature type="chain" id="PRO_5032281601" description="RING-type E3 ubiquitin transferase" evidence="18">
    <location>
        <begin position="20"/>
        <end position="571"/>
    </location>
</feature>
<dbReference type="CDD" id="cd16479">
    <property type="entry name" value="RING-H2_synoviolin"/>
    <property type="match status" value="1"/>
</dbReference>
<dbReference type="FunFam" id="3.30.40.10:FF:000088">
    <property type="entry name" value="E3 ubiquitin-protein ligase synoviolin"/>
    <property type="match status" value="1"/>
</dbReference>
<keyword evidence="9 15" id="KW-0863">Zinc-finger</keyword>
<keyword evidence="18" id="KW-0732">Signal</keyword>
<dbReference type="SMART" id="SM00184">
    <property type="entry name" value="RING"/>
    <property type="match status" value="1"/>
</dbReference>
<feature type="transmembrane region" description="Helical" evidence="17">
    <location>
        <begin position="43"/>
        <end position="60"/>
    </location>
</feature>
<keyword evidence="14 17" id="KW-0472">Membrane</keyword>
<dbReference type="GO" id="GO:0061630">
    <property type="term" value="F:ubiquitin protein ligase activity"/>
    <property type="evidence" value="ECO:0007669"/>
    <property type="project" value="UniProtKB-EC"/>
</dbReference>
<feature type="compositionally biased region" description="Low complexity" evidence="16">
    <location>
        <begin position="504"/>
        <end position="519"/>
    </location>
</feature>
<evidence type="ECO:0000256" key="6">
    <source>
        <dbReference type="ARBA" id="ARBA00022679"/>
    </source>
</evidence>
<keyword evidence="13 17" id="KW-1133">Transmembrane helix</keyword>
<keyword evidence="10" id="KW-0833">Ubl conjugation pathway</keyword>
<dbReference type="EMBL" id="JAACXV010013728">
    <property type="protein sequence ID" value="KAF7272693.1"/>
    <property type="molecule type" value="Genomic_DNA"/>
</dbReference>
<feature type="compositionally biased region" description="Low complexity" evidence="16">
    <location>
        <begin position="339"/>
        <end position="355"/>
    </location>
</feature>
<evidence type="ECO:0000256" key="2">
    <source>
        <dbReference type="ARBA" id="ARBA00004477"/>
    </source>
</evidence>
<evidence type="ECO:0000256" key="11">
    <source>
        <dbReference type="ARBA" id="ARBA00022824"/>
    </source>
</evidence>
<proteinExistence type="inferred from homology"/>
<feature type="compositionally biased region" description="Basic and acidic residues" evidence="16">
    <location>
        <begin position="520"/>
        <end position="531"/>
    </location>
</feature>
<name>A0A834I6X6_RHYFE</name>
<evidence type="ECO:0000256" key="12">
    <source>
        <dbReference type="ARBA" id="ARBA00022833"/>
    </source>
</evidence>
<keyword evidence="7 17" id="KW-0812">Transmembrane</keyword>
<dbReference type="GO" id="GO:0016567">
    <property type="term" value="P:protein ubiquitination"/>
    <property type="evidence" value="ECO:0007669"/>
    <property type="project" value="UniProtKB-UniPathway"/>
</dbReference>
<evidence type="ECO:0000256" key="15">
    <source>
        <dbReference type="PROSITE-ProRule" id="PRU00175"/>
    </source>
</evidence>
<keyword evidence="6" id="KW-0808">Transferase</keyword>
<evidence type="ECO:0000256" key="4">
    <source>
        <dbReference type="ARBA" id="ARBA00010089"/>
    </source>
</evidence>
<feature type="transmembrane region" description="Helical" evidence="17">
    <location>
        <begin position="131"/>
        <end position="150"/>
    </location>
</feature>
<dbReference type="InterPro" id="IPR050731">
    <property type="entry name" value="HRD1_E3_ubiq-ligases"/>
</dbReference>
<dbReference type="InterPro" id="IPR057992">
    <property type="entry name" value="TPR_SYVN1_N"/>
</dbReference>
<keyword evidence="11" id="KW-0256">Endoplasmic reticulum</keyword>
<feature type="transmembrane region" description="Helical" evidence="17">
    <location>
        <begin position="213"/>
        <end position="237"/>
    </location>
</feature>
<feature type="compositionally biased region" description="Polar residues" evidence="16">
    <location>
        <begin position="491"/>
        <end position="503"/>
    </location>
</feature>
<evidence type="ECO:0000256" key="8">
    <source>
        <dbReference type="ARBA" id="ARBA00022723"/>
    </source>
</evidence>
<dbReference type="InterPro" id="IPR058051">
    <property type="entry name" value="Znf_RING_synoviolin"/>
</dbReference>
<evidence type="ECO:0000256" key="3">
    <source>
        <dbReference type="ARBA" id="ARBA00004906"/>
    </source>
</evidence>
<accession>A0A834I6X6</accession>
<comment type="caution">
    <text evidence="20">The sequence shown here is derived from an EMBL/GenBank/DDBJ whole genome shotgun (WGS) entry which is preliminary data.</text>
</comment>
<evidence type="ECO:0000256" key="5">
    <source>
        <dbReference type="ARBA" id="ARBA00012483"/>
    </source>
</evidence>
<gene>
    <name evidence="20" type="ORF">GWI33_014556</name>
</gene>
<protein>
    <recommendedName>
        <fullName evidence="5">RING-type E3 ubiquitin transferase</fullName>
        <ecNumber evidence="5">2.3.2.27</ecNumber>
    </recommendedName>
</protein>
<organism evidence="20 21">
    <name type="scientific">Rhynchophorus ferrugineus</name>
    <name type="common">Red palm weevil</name>
    <name type="synonym">Curculio ferrugineus</name>
    <dbReference type="NCBI Taxonomy" id="354439"/>
    <lineage>
        <taxon>Eukaryota</taxon>
        <taxon>Metazoa</taxon>
        <taxon>Ecdysozoa</taxon>
        <taxon>Arthropoda</taxon>
        <taxon>Hexapoda</taxon>
        <taxon>Insecta</taxon>
        <taxon>Pterygota</taxon>
        <taxon>Neoptera</taxon>
        <taxon>Endopterygota</taxon>
        <taxon>Coleoptera</taxon>
        <taxon>Polyphaga</taxon>
        <taxon>Cucujiformia</taxon>
        <taxon>Curculionidae</taxon>
        <taxon>Dryophthorinae</taxon>
        <taxon>Rhynchophorus</taxon>
    </lineage>
</organism>
<feature type="transmembrane region" description="Helical" evidence="17">
    <location>
        <begin position="102"/>
        <end position="119"/>
    </location>
</feature>
<feature type="signal peptide" evidence="18">
    <location>
        <begin position="1"/>
        <end position="19"/>
    </location>
</feature>
<dbReference type="InterPro" id="IPR013083">
    <property type="entry name" value="Znf_RING/FYVE/PHD"/>
</dbReference>
<dbReference type="OrthoDB" id="7759664at2759"/>
<feature type="region of interest" description="Disordered" evidence="16">
    <location>
        <begin position="377"/>
        <end position="415"/>
    </location>
</feature>
<dbReference type="AlphaFoldDB" id="A0A834I6X6"/>
<dbReference type="GO" id="GO:0043161">
    <property type="term" value="P:proteasome-mediated ubiquitin-dependent protein catabolic process"/>
    <property type="evidence" value="ECO:0007669"/>
    <property type="project" value="TreeGrafter"/>
</dbReference>
<evidence type="ECO:0000256" key="7">
    <source>
        <dbReference type="ARBA" id="ARBA00022692"/>
    </source>
</evidence>
<comment type="pathway">
    <text evidence="3">Protein modification; protein ubiquitination.</text>
</comment>
<dbReference type="Pfam" id="PF13639">
    <property type="entry name" value="zf-RING_2"/>
    <property type="match status" value="1"/>
</dbReference>
<evidence type="ECO:0000313" key="21">
    <source>
        <dbReference type="Proteomes" id="UP000625711"/>
    </source>
</evidence>
<dbReference type="Pfam" id="PF25563">
    <property type="entry name" value="TPR_SYVN1_N"/>
    <property type="match status" value="1"/>
</dbReference>